<evidence type="ECO:0000313" key="2">
    <source>
        <dbReference type="Proteomes" id="UP000694563"/>
    </source>
</evidence>
<name>A0A8C3UV53_CATUS</name>
<dbReference type="Ensembl" id="ENSCUST00005019473.1">
    <property type="protein sequence ID" value="ENSCUSP00005018760.1"/>
    <property type="gene ID" value="ENSCUSG00005012031.1"/>
</dbReference>
<keyword evidence="2" id="KW-1185">Reference proteome</keyword>
<protein>
    <submittedName>
        <fullName evidence="1">Uncharacterized protein</fullName>
    </submittedName>
</protein>
<reference evidence="1" key="1">
    <citation type="submission" date="2025-08" db="UniProtKB">
        <authorList>
            <consortium name="Ensembl"/>
        </authorList>
    </citation>
    <scope>IDENTIFICATION</scope>
</reference>
<sequence>MPTPQPLSYGEFNSLNHILFLPKLPEETKELMLSMLFNCAGARHHDIASVEFHTEVQVGEALQGFRITQSNAMRISFIKK</sequence>
<evidence type="ECO:0000313" key="1">
    <source>
        <dbReference type="Ensembl" id="ENSCUSP00005018760.1"/>
    </source>
</evidence>
<dbReference type="Proteomes" id="UP000694563">
    <property type="component" value="Unassembled WGS sequence"/>
</dbReference>
<organism evidence="1 2">
    <name type="scientific">Catharus ustulatus</name>
    <name type="common">Russet-backed thrush</name>
    <name type="synonym">Hylocichla ustulatus</name>
    <dbReference type="NCBI Taxonomy" id="91951"/>
    <lineage>
        <taxon>Eukaryota</taxon>
        <taxon>Metazoa</taxon>
        <taxon>Chordata</taxon>
        <taxon>Craniata</taxon>
        <taxon>Vertebrata</taxon>
        <taxon>Euteleostomi</taxon>
        <taxon>Archelosauria</taxon>
        <taxon>Archosauria</taxon>
        <taxon>Dinosauria</taxon>
        <taxon>Saurischia</taxon>
        <taxon>Theropoda</taxon>
        <taxon>Coelurosauria</taxon>
        <taxon>Aves</taxon>
        <taxon>Neognathae</taxon>
        <taxon>Neoaves</taxon>
        <taxon>Telluraves</taxon>
        <taxon>Australaves</taxon>
        <taxon>Passeriformes</taxon>
        <taxon>Turdidae</taxon>
        <taxon>Catharus</taxon>
    </lineage>
</organism>
<proteinExistence type="predicted"/>
<dbReference type="AlphaFoldDB" id="A0A8C3UV53"/>
<accession>A0A8C3UV53</accession>
<reference evidence="1" key="2">
    <citation type="submission" date="2025-09" db="UniProtKB">
        <authorList>
            <consortium name="Ensembl"/>
        </authorList>
    </citation>
    <scope>IDENTIFICATION</scope>
</reference>